<keyword evidence="6 9" id="KW-0472">Membrane</keyword>
<evidence type="ECO:0000256" key="7">
    <source>
        <dbReference type="ARBA" id="ARBA00023180"/>
    </source>
</evidence>
<dbReference type="GeneID" id="39582420"/>
<dbReference type="InterPro" id="IPR013130">
    <property type="entry name" value="Fe3_Rdtase_TM_dom"/>
</dbReference>
<gene>
    <name evidence="11" type="ORF">SODALDRAFT_356814</name>
</gene>
<evidence type="ECO:0000256" key="5">
    <source>
        <dbReference type="ARBA" id="ARBA00023065"/>
    </source>
</evidence>
<evidence type="ECO:0000256" key="8">
    <source>
        <dbReference type="SAM" id="MobiDB-lite"/>
    </source>
</evidence>
<keyword evidence="4 9" id="KW-1133">Transmembrane helix</keyword>
<dbReference type="Proteomes" id="UP000272025">
    <property type="component" value="Unassembled WGS sequence"/>
</dbReference>
<dbReference type="GO" id="GO:0015677">
    <property type="term" value="P:copper ion import"/>
    <property type="evidence" value="ECO:0007669"/>
    <property type="project" value="TreeGrafter"/>
</dbReference>
<organism evidence="11 12">
    <name type="scientific">Sodiomyces alkalinus (strain CBS 110278 / VKM F-3762 / F11)</name>
    <name type="common">Alkaliphilic filamentous fungus</name>
    <dbReference type="NCBI Taxonomy" id="1314773"/>
    <lineage>
        <taxon>Eukaryota</taxon>
        <taxon>Fungi</taxon>
        <taxon>Dikarya</taxon>
        <taxon>Ascomycota</taxon>
        <taxon>Pezizomycotina</taxon>
        <taxon>Sordariomycetes</taxon>
        <taxon>Hypocreomycetidae</taxon>
        <taxon>Glomerellales</taxon>
        <taxon>Plectosphaerellaceae</taxon>
        <taxon>Sodiomyces</taxon>
    </lineage>
</organism>
<dbReference type="EMBL" id="ML119052">
    <property type="protein sequence ID" value="ROT40797.1"/>
    <property type="molecule type" value="Genomic_DNA"/>
</dbReference>
<dbReference type="RefSeq" id="XP_028468603.1">
    <property type="nucleotide sequence ID" value="XM_028613942.1"/>
</dbReference>
<dbReference type="OrthoDB" id="17725at2759"/>
<dbReference type="CDD" id="cd06186">
    <property type="entry name" value="NOX_Duox_like_FAD_NADP"/>
    <property type="match status" value="1"/>
</dbReference>
<dbReference type="GO" id="GO:0000293">
    <property type="term" value="F:ferric-chelate reductase activity"/>
    <property type="evidence" value="ECO:0007669"/>
    <property type="project" value="TreeGrafter"/>
</dbReference>
<feature type="transmembrane region" description="Helical" evidence="9">
    <location>
        <begin position="315"/>
        <end position="335"/>
    </location>
</feature>
<feature type="transmembrane region" description="Helical" evidence="9">
    <location>
        <begin position="276"/>
        <end position="295"/>
    </location>
</feature>
<dbReference type="Pfam" id="PF01794">
    <property type="entry name" value="Ferric_reduct"/>
    <property type="match status" value="1"/>
</dbReference>
<keyword evidence="3 9" id="KW-0812">Transmembrane</keyword>
<keyword evidence="2" id="KW-0813">Transport</keyword>
<reference evidence="11 12" key="1">
    <citation type="journal article" date="2018" name="Mol. Ecol.">
        <title>The obligate alkalophilic soda-lake fungus Sodiomyces alkalinus has shifted to a protein diet.</title>
        <authorList>
            <person name="Grum-Grzhimaylo A.A."/>
            <person name="Falkoski D.L."/>
            <person name="van den Heuvel J."/>
            <person name="Valero-Jimenez C.A."/>
            <person name="Min B."/>
            <person name="Choi I.G."/>
            <person name="Lipzen A."/>
            <person name="Daum C.G."/>
            <person name="Aanen D.K."/>
            <person name="Tsang A."/>
            <person name="Henrissat B."/>
            <person name="Bilanenko E.N."/>
            <person name="de Vries R.P."/>
            <person name="van Kan J.A.L."/>
            <person name="Grigoriev I.V."/>
            <person name="Debets A.J.M."/>
        </authorList>
    </citation>
    <scope>NUCLEOTIDE SEQUENCE [LARGE SCALE GENOMIC DNA]</scope>
    <source>
        <strain evidence="11 12">F11</strain>
    </source>
</reference>
<feature type="domain" description="FAD-binding FR-type" evidence="10">
    <location>
        <begin position="380"/>
        <end position="536"/>
    </location>
</feature>
<feature type="region of interest" description="Disordered" evidence="8">
    <location>
        <begin position="86"/>
        <end position="142"/>
    </location>
</feature>
<evidence type="ECO:0000256" key="3">
    <source>
        <dbReference type="ARBA" id="ARBA00022692"/>
    </source>
</evidence>
<proteinExistence type="predicted"/>
<dbReference type="GO" id="GO:0006879">
    <property type="term" value="P:intracellular iron ion homeostasis"/>
    <property type="evidence" value="ECO:0007669"/>
    <property type="project" value="TreeGrafter"/>
</dbReference>
<dbReference type="PANTHER" id="PTHR32361">
    <property type="entry name" value="FERRIC/CUPRIC REDUCTASE TRANSMEMBRANE COMPONENT"/>
    <property type="match status" value="1"/>
</dbReference>
<evidence type="ECO:0000256" key="1">
    <source>
        <dbReference type="ARBA" id="ARBA00004141"/>
    </source>
</evidence>
<keyword evidence="7" id="KW-0325">Glycoprotein</keyword>
<name>A0A3N2Q218_SODAK</name>
<comment type="subcellular location">
    <subcellularLocation>
        <location evidence="1">Membrane</location>
        <topology evidence="1">Multi-pass membrane protein</topology>
    </subcellularLocation>
</comment>
<dbReference type="InterPro" id="IPR017927">
    <property type="entry name" value="FAD-bd_FR_type"/>
</dbReference>
<dbReference type="Pfam" id="PF08022">
    <property type="entry name" value="FAD_binding_8"/>
    <property type="match status" value="1"/>
</dbReference>
<dbReference type="STRING" id="1314773.A0A3N2Q218"/>
<evidence type="ECO:0000259" key="10">
    <source>
        <dbReference type="PROSITE" id="PS51384"/>
    </source>
</evidence>
<feature type="compositionally biased region" description="Low complexity" evidence="8">
    <location>
        <begin position="117"/>
        <end position="127"/>
    </location>
</feature>
<evidence type="ECO:0000256" key="6">
    <source>
        <dbReference type="ARBA" id="ARBA00023136"/>
    </source>
</evidence>
<dbReference type="GO" id="GO:0005886">
    <property type="term" value="C:plasma membrane"/>
    <property type="evidence" value="ECO:0007669"/>
    <property type="project" value="TreeGrafter"/>
</dbReference>
<dbReference type="InterPro" id="IPR051410">
    <property type="entry name" value="Ferric/Cupric_Reductase"/>
</dbReference>
<evidence type="ECO:0000256" key="4">
    <source>
        <dbReference type="ARBA" id="ARBA00022989"/>
    </source>
</evidence>
<dbReference type="PANTHER" id="PTHR32361:SF9">
    <property type="entry name" value="FERRIC REDUCTASE TRANSMEMBRANE COMPONENT 3-RELATED"/>
    <property type="match status" value="1"/>
</dbReference>
<dbReference type="InterPro" id="IPR013112">
    <property type="entry name" value="FAD-bd_8"/>
</dbReference>
<protein>
    <recommendedName>
        <fullName evidence="10">FAD-binding FR-type domain-containing protein</fullName>
    </recommendedName>
</protein>
<dbReference type="PROSITE" id="PS51384">
    <property type="entry name" value="FAD_FR"/>
    <property type="match status" value="1"/>
</dbReference>
<feature type="transmembrane region" description="Helical" evidence="9">
    <location>
        <begin position="342"/>
        <end position="362"/>
    </location>
</feature>
<feature type="transmembrane region" description="Helical" evidence="9">
    <location>
        <begin position="60"/>
        <end position="78"/>
    </location>
</feature>
<dbReference type="InterPro" id="IPR039261">
    <property type="entry name" value="FNR_nucleotide-bd"/>
</dbReference>
<dbReference type="GO" id="GO:0006826">
    <property type="term" value="P:iron ion transport"/>
    <property type="evidence" value="ECO:0007669"/>
    <property type="project" value="TreeGrafter"/>
</dbReference>
<dbReference type="SFLD" id="SFLDS00052">
    <property type="entry name" value="Ferric_Reductase_Domain"/>
    <property type="match status" value="1"/>
</dbReference>
<accession>A0A3N2Q218</accession>
<evidence type="ECO:0000313" key="11">
    <source>
        <dbReference type="EMBL" id="ROT40797.1"/>
    </source>
</evidence>
<evidence type="ECO:0000313" key="12">
    <source>
        <dbReference type="Proteomes" id="UP000272025"/>
    </source>
</evidence>
<keyword evidence="5" id="KW-0406">Ion transport</keyword>
<keyword evidence="12" id="KW-1185">Reference proteome</keyword>
<sequence>MDTTYHVHGLRNAIQSSGLLEEHQNAIITGGGPKRPTDPDQLAYFIRLITAIRDGRRITTTYNIVVLFIITVLALFHLRGKARTLKKRTRQAELEQRRFRRTSRTQTGGDREAEDASLSPLSSSSSSTAVEGTAAPPCATKNDTTNVQIDIERVPLLPSASSPTPPAGRTPSLGNLITAWLMYQPRPPIPLINKTLPPNGTSLFILSFLALNVFYHLYRVPLEPAYFFAFADRAACIFIVNLPLLYLLAAKNQPLKLLTGCSYESLNIFHRRLGELLCAEAAVHSLGMLAFQAWLAPDWLLDGTTWDFLRNRLALLGMGTFVSYELLYLTSLASFRQKWYELFLASHVVLHVAALVLLWFHFSTSRPYVAVSLAIFVLDRIAWRLVIKSTVVVADVTVLPDGDTLLLSADWDLPSSQLPPPSPPPPKGLFGLWSSCARRLGWTHRGVKAGWKPTDHVFLTVPALGRTHALQTHPFTIASAAPVPVQSSDGVSVTHAWFSLLIRAQSGFTTDLLHYAHRHRSVSVRLDGPYGSSHALHTLEAADDVVLVAGGSGIAVAFPLVWALLMDDDAKTARGPIKMAATSHAEDPKAGVPSRRVHLLWIVHSREHQHWIPSAMWDDLVSAGLDLVIPGPTAVEGRPDVGGYVGGWLFDSASRGRDVGVLVSGPDGLNRVVRNTCAGALARGADVRLVVEKFGW</sequence>
<dbReference type="SUPFAM" id="SSF52343">
    <property type="entry name" value="Ferredoxin reductase-like, C-terminal NADP-linked domain"/>
    <property type="match status" value="1"/>
</dbReference>
<feature type="transmembrane region" description="Helical" evidence="9">
    <location>
        <begin position="224"/>
        <end position="248"/>
    </location>
</feature>
<dbReference type="SFLD" id="SFLDG01168">
    <property type="entry name" value="Ferric_reductase_subgroup_(FRE"/>
    <property type="match status" value="1"/>
</dbReference>
<evidence type="ECO:0000256" key="2">
    <source>
        <dbReference type="ARBA" id="ARBA00022448"/>
    </source>
</evidence>
<dbReference type="Gene3D" id="3.40.50.80">
    <property type="entry name" value="Nucleotide-binding domain of ferredoxin-NADP reductase (FNR) module"/>
    <property type="match status" value="1"/>
</dbReference>
<dbReference type="AlphaFoldDB" id="A0A3N2Q218"/>
<evidence type="ECO:0000256" key="9">
    <source>
        <dbReference type="SAM" id="Phobius"/>
    </source>
</evidence>
<feature type="transmembrane region" description="Helical" evidence="9">
    <location>
        <begin position="200"/>
        <end position="218"/>
    </location>
</feature>